<dbReference type="OrthoDB" id="112274at2157"/>
<sequence length="76" mass="8712">MSILSEKVLKEATFYLGPAAKTFLERQTKYHLDSLHFDDLKKEHLNELCHWINISGGLIIGKDKAAELAEKVMNIR</sequence>
<proteinExistence type="predicted"/>
<dbReference type="InParanoid" id="H1YZM4"/>
<evidence type="ECO:0000313" key="2">
    <source>
        <dbReference type="Proteomes" id="UP000005741"/>
    </source>
</evidence>
<evidence type="ECO:0000313" key="1">
    <source>
        <dbReference type="EMBL" id="EHQ37077.1"/>
    </source>
</evidence>
<dbReference type="RefSeq" id="WP_004079796.1">
    <property type="nucleotide sequence ID" value="NZ_CM001436.1"/>
</dbReference>
<organism evidence="1 2">
    <name type="scientific">Methanoplanus limicola DSM 2279</name>
    <dbReference type="NCBI Taxonomy" id="937775"/>
    <lineage>
        <taxon>Archaea</taxon>
        <taxon>Methanobacteriati</taxon>
        <taxon>Methanobacteriota</taxon>
        <taxon>Stenosarchaea group</taxon>
        <taxon>Methanomicrobia</taxon>
        <taxon>Methanomicrobiales</taxon>
        <taxon>Methanomicrobiaceae</taxon>
        <taxon>Methanoplanus</taxon>
    </lineage>
</organism>
<dbReference type="HOGENOM" id="CLU_2662361_0_0_2"/>
<gene>
    <name evidence="1" type="ORF">Metlim_3045</name>
</gene>
<dbReference type="Proteomes" id="UP000005741">
    <property type="component" value="Chromosome"/>
</dbReference>
<reference evidence="1 2" key="1">
    <citation type="submission" date="2011-10" db="EMBL/GenBank/DDBJ databases">
        <title>The Improved High-Quality Draft genome of Methanoplanus limicola DSM 2279.</title>
        <authorList>
            <consortium name="US DOE Joint Genome Institute (JGI-PGF)"/>
            <person name="Lucas S."/>
            <person name="Copeland A."/>
            <person name="Lapidus A."/>
            <person name="Glavina del Rio T."/>
            <person name="Dalin E."/>
            <person name="Tice H."/>
            <person name="Bruce D."/>
            <person name="Goodwin L."/>
            <person name="Pitluck S."/>
            <person name="Peters L."/>
            <person name="Mikhailova N."/>
            <person name="Lu M."/>
            <person name="Kyrpides N."/>
            <person name="Mavromatis K."/>
            <person name="Ivanova N."/>
            <person name="Markowitz V."/>
            <person name="Cheng J.-F."/>
            <person name="Hugenholtz P."/>
            <person name="Woyke T."/>
            <person name="Wu D."/>
            <person name="Wirth R."/>
            <person name="Brambilla E.-M."/>
            <person name="Klenk H.-P."/>
            <person name="Eisen J.A."/>
        </authorList>
    </citation>
    <scope>NUCLEOTIDE SEQUENCE [LARGE SCALE GENOMIC DNA]</scope>
    <source>
        <strain evidence="1 2">DSM 2279</strain>
    </source>
</reference>
<name>H1YZM4_9EURY</name>
<keyword evidence="2" id="KW-1185">Reference proteome</keyword>
<protein>
    <submittedName>
        <fullName evidence="1">Uncharacterized protein</fullName>
    </submittedName>
</protein>
<dbReference type="STRING" id="937775.Metlim_3045"/>
<dbReference type="AlphaFoldDB" id="H1YZM4"/>
<dbReference type="EMBL" id="CM001436">
    <property type="protein sequence ID" value="EHQ37077.1"/>
    <property type="molecule type" value="Genomic_DNA"/>
</dbReference>
<accession>H1YZM4</accession>